<feature type="signal peptide" evidence="1">
    <location>
        <begin position="1"/>
        <end position="19"/>
    </location>
</feature>
<proteinExistence type="predicted"/>
<feature type="chain" id="PRO_5009213242" description="DUF4852 domain-containing protein" evidence="1">
    <location>
        <begin position="20"/>
        <end position="303"/>
    </location>
</feature>
<dbReference type="EMBL" id="MKQS01000033">
    <property type="protein sequence ID" value="OFE42591.1"/>
    <property type="molecule type" value="Genomic_DNA"/>
</dbReference>
<evidence type="ECO:0000313" key="2">
    <source>
        <dbReference type="EMBL" id="OFE42591.1"/>
    </source>
</evidence>
<protein>
    <recommendedName>
        <fullName evidence="4">DUF4852 domain-containing protein</fullName>
    </recommendedName>
</protein>
<organism evidence="2 3">
    <name type="scientific">Acinetobacter towneri</name>
    <dbReference type="NCBI Taxonomy" id="202956"/>
    <lineage>
        <taxon>Bacteria</taxon>
        <taxon>Pseudomonadati</taxon>
        <taxon>Pseudomonadota</taxon>
        <taxon>Gammaproteobacteria</taxon>
        <taxon>Moraxellales</taxon>
        <taxon>Moraxellaceae</taxon>
        <taxon>Acinetobacter</taxon>
    </lineage>
</organism>
<name>A0A1E8DYV2_9GAMM</name>
<dbReference type="AlphaFoldDB" id="A0A1E8DYV2"/>
<gene>
    <name evidence="2" type="ORF">BJN41_13450</name>
</gene>
<evidence type="ECO:0000313" key="3">
    <source>
        <dbReference type="Proteomes" id="UP000186931"/>
    </source>
</evidence>
<dbReference type="RefSeq" id="WP_070155580.1">
    <property type="nucleotide sequence ID" value="NZ_MKQS01000033.1"/>
</dbReference>
<keyword evidence="1" id="KW-0732">Signal</keyword>
<evidence type="ECO:0000256" key="1">
    <source>
        <dbReference type="SAM" id="SignalP"/>
    </source>
</evidence>
<accession>A0A1E8DYV2</accession>
<evidence type="ECO:0008006" key="4">
    <source>
        <dbReference type="Google" id="ProtNLM"/>
    </source>
</evidence>
<dbReference type="Proteomes" id="UP000186931">
    <property type="component" value="Unassembled WGS sequence"/>
</dbReference>
<sequence length="303" mass="35788">MKRYIQFIAPFFFINAAIADVPMVMIVDGSQRYAEEVIAVASSSIGDMDNPQQAHAKIFQQEDGKDKAEKYIEYLGNLVRKKKPETTISTKYKAIYDHLDKQQSLAHRHRFHTNNVINEKLKKEFLEKLRQERSKYGKMEYEEKKAVIIENYKASEKMLQNSKLIEHFRPTVPNIDDIFRGLDIYACAPYVRKLEIRPASGYIYNEMEGSTYEAVGFKQIEKQLLASQDKNRAFEYASYVIQDDINPTMPRWSFWDRIYNYKNLVKAYVNFISMDEIKSYSNKNCKRYSKFVIEESTYRPNRK</sequence>
<comment type="caution">
    <text evidence="2">The sequence shown here is derived from an EMBL/GenBank/DDBJ whole genome shotgun (WGS) entry which is preliminary data.</text>
</comment>
<reference evidence="2 3" key="1">
    <citation type="submission" date="2016-10" db="EMBL/GenBank/DDBJ databases">
        <title>Genome of airborne Acinetobacter sp. 5-2Ac02 in the hospital environment: Species near to Acinetobacter towneri.</title>
        <authorList>
            <person name="Barbosa B."/>
            <person name="Fernandez-Garcia L."/>
            <person name="Gato E."/>
            <person name="Leao R."/>
            <person name="Albano R."/>
            <person name="Fernandez B."/>
            <person name="Fernandez-Cuenca F."/>
            <person name="Marques E."/>
            <person name="Tomas M."/>
        </authorList>
    </citation>
    <scope>NUCLEOTIDE SEQUENCE [LARGE SCALE GENOMIC DNA]</scope>
    <source>
        <strain evidence="2 3">5-2Ac02</strain>
    </source>
</reference>